<dbReference type="PROSITE" id="PS51534">
    <property type="entry name" value="SEFIR"/>
    <property type="match status" value="1"/>
</dbReference>
<evidence type="ECO:0000313" key="4">
    <source>
        <dbReference type="Proteomes" id="UP000252107"/>
    </source>
</evidence>
<dbReference type="PANTHER" id="PTHR34257">
    <property type="entry name" value="ADAPTER PROTEIN CIKS"/>
    <property type="match status" value="1"/>
</dbReference>
<dbReference type="GO" id="GO:0006959">
    <property type="term" value="P:humoral immune response"/>
    <property type="evidence" value="ECO:0007669"/>
    <property type="project" value="TreeGrafter"/>
</dbReference>
<accession>A0A367QIA7</accession>
<feature type="compositionally biased region" description="Polar residues" evidence="1">
    <location>
        <begin position="174"/>
        <end position="183"/>
    </location>
</feature>
<proteinExistence type="predicted"/>
<dbReference type="Proteomes" id="UP000252107">
    <property type="component" value="Unassembled WGS sequence"/>
</dbReference>
<sequence>MNTQELDSNDSLKVFISYSHDSYEHKTRVKELSKKLFDWGIYCNLDQYEFSPPEGWPRWMDKQIREADFVLVVCTPTYKRRFEGEEETGKGHGIRWEGHLTYQDLYNAGTLNTKFIPVLLESGKFEDIPKPLQGTTYYCADTEEGYESLYRHLTNQPKHKKPERGKFKVLPTGECQQDSSNENYKLDNKEDTQEQRKKKLSQMEETEIYELIASRMSRSEIRTVWFLTLKSQMDDDMNGQDLKTCAIELVTRVKNRQLTNQLIENIRKERPDLVNP</sequence>
<feature type="domain" description="SEFIR" evidence="2">
    <location>
        <begin position="11"/>
        <end position="149"/>
    </location>
</feature>
<dbReference type="Pfam" id="PF13676">
    <property type="entry name" value="TIR_2"/>
    <property type="match status" value="1"/>
</dbReference>
<keyword evidence="4" id="KW-1185">Reference proteome</keyword>
<dbReference type="InterPro" id="IPR013568">
    <property type="entry name" value="SEFIR_dom"/>
</dbReference>
<dbReference type="Gene3D" id="3.40.50.10140">
    <property type="entry name" value="Toll/interleukin-1 receptor homology (TIR) domain"/>
    <property type="match status" value="1"/>
</dbReference>
<feature type="compositionally biased region" description="Basic and acidic residues" evidence="1">
    <location>
        <begin position="184"/>
        <end position="195"/>
    </location>
</feature>
<organism evidence="3 4">
    <name type="scientific">Nostoc minutum NIES-26</name>
    <dbReference type="NCBI Taxonomy" id="1844469"/>
    <lineage>
        <taxon>Bacteria</taxon>
        <taxon>Bacillati</taxon>
        <taxon>Cyanobacteriota</taxon>
        <taxon>Cyanophyceae</taxon>
        <taxon>Nostocales</taxon>
        <taxon>Nostocaceae</taxon>
        <taxon>Nostoc</taxon>
    </lineage>
</organism>
<dbReference type="AlphaFoldDB" id="A0A367QIA7"/>
<comment type="caution">
    <text evidence="3">The sequence shown here is derived from an EMBL/GenBank/DDBJ whole genome shotgun (WGS) entry which is preliminary data.</text>
</comment>
<dbReference type="InterPro" id="IPR000157">
    <property type="entry name" value="TIR_dom"/>
</dbReference>
<dbReference type="SUPFAM" id="SSF52200">
    <property type="entry name" value="Toll/Interleukin receptor TIR domain"/>
    <property type="match status" value="1"/>
</dbReference>
<dbReference type="PANTHER" id="PTHR34257:SF2">
    <property type="entry name" value="E3 UBIQUITIN LIGASE TRAF3IP2"/>
    <property type="match status" value="1"/>
</dbReference>
<evidence type="ECO:0000313" key="3">
    <source>
        <dbReference type="EMBL" id="RCJ23849.1"/>
    </source>
</evidence>
<gene>
    <name evidence="3" type="ORF">A6770_28955</name>
</gene>
<evidence type="ECO:0000256" key="1">
    <source>
        <dbReference type="SAM" id="MobiDB-lite"/>
    </source>
</evidence>
<feature type="region of interest" description="Disordered" evidence="1">
    <location>
        <begin position="173"/>
        <end position="199"/>
    </location>
</feature>
<dbReference type="EMBL" id="LXQD01000321">
    <property type="protein sequence ID" value="RCJ23849.1"/>
    <property type="molecule type" value="Genomic_DNA"/>
</dbReference>
<protein>
    <recommendedName>
        <fullName evidence="2">SEFIR domain-containing protein</fullName>
    </recommendedName>
</protein>
<reference evidence="3" key="1">
    <citation type="submission" date="2016-04" db="EMBL/GenBank/DDBJ databases">
        <authorList>
            <person name="Tabuchi Yagui T.R."/>
        </authorList>
    </citation>
    <scope>NUCLEOTIDE SEQUENCE [LARGE SCALE GENOMIC DNA]</scope>
    <source>
        <strain evidence="3">NIES-26</strain>
    </source>
</reference>
<dbReference type="InterPro" id="IPR053047">
    <property type="entry name" value="E3_ubiq_ligase_TRAF3IP2"/>
</dbReference>
<dbReference type="InterPro" id="IPR035897">
    <property type="entry name" value="Toll_tir_struct_dom_sf"/>
</dbReference>
<evidence type="ECO:0000259" key="2">
    <source>
        <dbReference type="PROSITE" id="PS51534"/>
    </source>
</evidence>
<dbReference type="GO" id="GO:0007165">
    <property type="term" value="P:signal transduction"/>
    <property type="evidence" value="ECO:0007669"/>
    <property type="project" value="InterPro"/>
</dbReference>
<name>A0A367QIA7_9NOSO</name>